<gene>
    <name evidence="6" type="ORF">SR858_15490</name>
</gene>
<dbReference type="PRINTS" id="PR00455">
    <property type="entry name" value="HTHTETR"/>
</dbReference>
<dbReference type="PANTHER" id="PTHR47506:SF7">
    <property type="entry name" value="TRANSCRIPTIONAL REGULATORY PROTEIN"/>
    <property type="match status" value="1"/>
</dbReference>
<dbReference type="InterPro" id="IPR001647">
    <property type="entry name" value="HTH_TetR"/>
</dbReference>
<proteinExistence type="predicted"/>
<dbReference type="EMBL" id="CP140152">
    <property type="protein sequence ID" value="WQH02480.1"/>
    <property type="molecule type" value="Genomic_DNA"/>
</dbReference>
<evidence type="ECO:0000259" key="5">
    <source>
        <dbReference type="PROSITE" id="PS50977"/>
    </source>
</evidence>
<keyword evidence="2 4" id="KW-0238">DNA-binding</keyword>
<dbReference type="Pfam" id="PF00440">
    <property type="entry name" value="TetR_N"/>
    <property type="match status" value="1"/>
</dbReference>
<dbReference type="SUPFAM" id="SSF46689">
    <property type="entry name" value="Homeodomain-like"/>
    <property type="match status" value="1"/>
</dbReference>
<sequence length="194" mass="20256">MKVSREQVALNRERIVETAARLFRQNGYDGIGVADLMKGAGLTHGGFYGHFASKEDLLAEATAHALQRSVQRWQEKTASDPAGGLSELATQYLSTRHRDHPENGCAIAALGPDVARLGPAVRSAMTVGVAGQVAVVEKCLAGEGGDAAAIRQHALATYAAMVGAMVLARAVDDEALSQEILAAVRAQIPASAPS</sequence>
<dbReference type="PROSITE" id="PS50977">
    <property type="entry name" value="HTH_TETR_2"/>
    <property type="match status" value="1"/>
</dbReference>
<dbReference type="Proteomes" id="UP001326110">
    <property type="component" value="Chromosome"/>
</dbReference>
<keyword evidence="3" id="KW-0804">Transcription</keyword>
<keyword evidence="7" id="KW-1185">Reference proteome</keyword>
<feature type="domain" description="HTH tetR-type" evidence="5">
    <location>
        <begin position="9"/>
        <end position="69"/>
    </location>
</feature>
<dbReference type="GeneID" id="43161828"/>
<evidence type="ECO:0000256" key="4">
    <source>
        <dbReference type="PROSITE-ProRule" id="PRU00335"/>
    </source>
</evidence>
<name>A0ABZ0XTK3_9BURK</name>
<dbReference type="Gene3D" id="1.10.10.60">
    <property type="entry name" value="Homeodomain-like"/>
    <property type="match status" value="1"/>
</dbReference>
<evidence type="ECO:0000313" key="6">
    <source>
        <dbReference type="EMBL" id="WQH02480.1"/>
    </source>
</evidence>
<evidence type="ECO:0000256" key="3">
    <source>
        <dbReference type="ARBA" id="ARBA00023163"/>
    </source>
</evidence>
<evidence type="ECO:0000313" key="7">
    <source>
        <dbReference type="Proteomes" id="UP001326110"/>
    </source>
</evidence>
<reference evidence="6 7" key="1">
    <citation type="submission" date="2023-11" db="EMBL/GenBank/DDBJ databases">
        <title>MicrobeMod: A computational toolkit for identifying prokaryotic methylation and restriction-modification with nanopore sequencing.</title>
        <authorList>
            <person name="Crits-Christoph A."/>
            <person name="Kang S.C."/>
            <person name="Lee H."/>
            <person name="Ostrov N."/>
        </authorList>
    </citation>
    <scope>NUCLEOTIDE SEQUENCE [LARGE SCALE GENOMIC DNA]</scope>
    <source>
        <strain evidence="6 7">ATCC 25935</strain>
    </source>
</reference>
<dbReference type="SUPFAM" id="SSF48498">
    <property type="entry name" value="Tetracyclin repressor-like, C-terminal domain"/>
    <property type="match status" value="1"/>
</dbReference>
<protein>
    <submittedName>
        <fullName evidence="6">TetR/AcrR family transcriptional regulator</fullName>
    </submittedName>
</protein>
<evidence type="ECO:0000256" key="2">
    <source>
        <dbReference type="ARBA" id="ARBA00023125"/>
    </source>
</evidence>
<organism evidence="6 7">
    <name type="scientific">Duganella zoogloeoides</name>
    <dbReference type="NCBI Taxonomy" id="75659"/>
    <lineage>
        <taxon>Bacteria</taxon>
        <taxon>Pseudomonadati</taxon>
        <taxon>Pseudomonadota</taxon>
        <taxon>Betaproteobacteria</taxon>
        <taxon>Burkholderiales</taxon>
        <taxon>Oxalobacteraceae</taxon>
        <taxon>Telluria group</taxon>
        <taxon>Duganella</taxon>
    </lineage>
</organism>
<dbReference type="RefSeq" id="WP_019919905.1">
    <property type="nucleotide sequence ID" value="NZ_CP140152.1"/>
</dbReference>
<dbReference type="InterPro" id="IPR036271">
    <property type="entry name" value="Tet_transcr_reg_TetR-rel_C_sf"/>
</dbReference>
<dbReference type="PANTHER" id="PTHR47506">
    <property type="entry name" value="TRANSCRIPTIONAL REGULATORY PROTEIN"/>
    <property type="match status" value="1"/>
</dbReference>
<dbReference type="InterPro" id="IPR009057">
    <property type="entry name" value="Homeodomain-like_sf"/>
</dbReference>
<dbReference type="Gene3D" id="1.10.357.10">
    <property type="entry name" value="Tetracycline Repressor, domain 2"/>
    <property type="match status" value="1"/>
</dbReference>
<evidence type="ECO:0000256" key="1">
    <source>
        <dbReference type="ARBA" id="ARBA00023015"/>
    </source>
</evidence>
<keyword evidence="1" id="KW-0805">Transcription regulation</keyword>
<feature type="DNA-binding region" description="H-T-H motif" evidence="4">
    <location>
        <begin position="32"/>
        <end position="51"/>
    </location>
</feature>
<accession>A0ABZ0XTK3</accession>